<dbReference type="EMBL" id="HBUF01050335">
    <property type="protein sequence ID" value="CAG6621506.1"/>
    <property type="molecule type" value="Transcribed_RNA"/>
</dbReference>
<protein>
    <submittedName>
        <fullName evidence="2">Uncharacterized protein</fullName>
    </submittedName>
</protein>
<accession>A0A8D8M6L7</accession>
<keyword evidence="1" id="KW-0472">Membrane</keyword>
<reference evidence="2" key="1">
    <citation type="submission" date="2021-05" db="EMBL/GenBank/DDBJ databases">
        <authorList>
            <person name="Alioto T."/>
            <person name="Alioto T."/>
            <person name="Gomez Garrido J."/>
        </authorList>
    </citation>
    <scope>NUCLEOTIDE SEQUENCE</scope>
</reference>
<keyword evidence="1" id="KW-0812">Transmembrane</keyword>
<dbReference type="AlphaFoldDB" id="A0A8D8M6L7"/>
<feature type="transmembrane region" description="Helical" evidence="1">
    <location>
        <begin position="43"/>
        <end position="65"/>
    </location>
</feature>
<proteinExistence type="predicted"/>
<evidence type="ECO:0000256" key="1">
    <source>
        <dbReference type="SAM" id="Phobius"/>
    </source>
</evidence>
<keyword evidence="1" id="KW-1133">Transmembrane helix</keyword>
<evidence type="ECO:0000313" key="2">
    <source>
        <dbReference type="EMBL" id="CAG6621506.1"/>
    </source>
</evidence>
<name>A0A8D8M6L7_9HEMI</name>
<dbReference type="EMBL" id="HBUF01050336">
    <property type="protein sequence ID" value="CAG6621507.1"/>
    <property type="molecule type" value="Transcribed_RNA"/>
</dbReference>
<organism evidence="2">
    <name type="scientific">Cacopsylla melanoneura</name>
    <dbReference type="NCBI Taxonomy" id="428564"/>
    <lineage>
        <taxon>Eukaryota</taxon>
        <taxon>Metazoa</taxon>
        <taxon>Ecdysozoa</taxon>
        <taxon>Arthropoda</taxon>
        <taxon>Hexapoda</taxon>
        <taxon>Insecta</taxon>
        <taxon>Pterygota</taxon>
        <taxon>Neoptera</taxon>
        <taxon>Paraneoptera</taxon>
        <taxon>Hemiptera</taxon>
        <taxon>Sternorrhyncha</taxon>
        <taxon>Psylloidea</taxon>
        <taxon>Psyllidae</taxon>
        <taxon>Psyllinae</taxon>
        <taxon>Cacopsylla</taxon>
    </lineage>
</organism>
<sequence length="100" mass="10951">MASSLLVSAVTVVFRTCTKFIFDWLITFDSWWSSWLGSSTMAFSSLGSSTMAASSLLVSPVTVVFRTCSRFLLEWLIPFDSSWSSSGSSFSMASSLFVSL</sequence>